<feature type="domain" description="Peptidase S53" evidence="11">
    <location>
        <begin position="218"/>
        <end position="616"/>
    </location>
</feature>
<evidence type="ECO:0000256" key="3">
    <source>
        <dbReference type="ARBA" id="ARBA00022801"/>
    </source>
</evidence>
<feature type="transmembrane region" description="Helical" evidence="10">
    <location>
        <begin position="640"/>
        <end position="661"/>
    </location>
</feature>
<dbReference type="InterPro" id="IPR000209">
    <property type="entry name" value="Peptidase_S8/S53_dom"/>
</dbReference>
<dbReference type="SUPFAM" id="SSF54897">
    <property type="entry name" value="Protease propeptides/inhibitors"/>
    <property type="match status" value="1"/>
</dbReference>
<keyword evidence="5 9" id="KW-0106">Calcium</keyword>
<evidence type="ECO:0000256" key="9">
    <source>
        <dbReference type="PROSITE-ProRule" id="PRU01032"/>
    </source>
</evidence>
<evidence type="ECO:0000256" key="5">
    <source>
        <dbReference type="ARBA" id="ARBA00022837"/>
    </source>
</evidence>
<evidence type="ECO:0000256" key="6">
    <source>
        <dbReference type="ARBA" id="ARBA00023145"/>
    </source>
</evidence>
<feature type="active site" description="Charge relay system" evidence="9">
    <location>
        <position position="287"/>
    </location>
</feature>
<dbReference type="HOGENOM" id="CLU_013783_5_1_1"/>
<dbReference type="GO" id="GO:0046872">
    <property type="term" value="F:metal ion binding"/>
    <property type="evidence" value="ECO:0007669"/>
    <property type="project" value="UniProtKB-UniRule"/>
</dbReference>
<dbReference type="PANTHER" id="PTHR14218:SF15">
    <property type="entry name" value="TRIPEPTIDYL-PEPTIDASE 1"/>
    <property type="match status" value="1"/>
</dbReference>
<dbReference type="InterPro" id="IPR015366">
    <property type="entry name" value="S53_propep"/>
</dbReference>
<evidence type="ECO:0000313" key="12">
    <source>
        <dbReference type="EMBL" id="CCA14626.1"/>
    </source>
</evidence>
<dbReference type="Pfam" id="PF00082">
    <property type="entry name" value="Peptidase_S8"/>
    <property type="match status" value="1"/>
</dbReference>
<dbReference type="InterPro" id="IPR023828">
    <property type="entry name" value="Peptidase_S8_Ser-AS"/>
</dbReference>
<feature type="binding site" evidence="9">
    <location>
        <position position="570"/>
    </location>
    <ligand>
        <name>Ca(2+)</name>
        <dbReference type="ChEBI" id="CHEBI:29108"/>
    </ligand>
</feature>
<gene>
    <name evidence="12" type="primary">AlNc14C5G687</name>
    <name evidence="12" type="ORF">ALNC14_007690</name>
</gene>
<keyword evidence="10" id="KW-0472">Membrane</keyword>
<dbReference type="SMART" id="SM00944">
    <property type="entry name" value="Pro-kuma_activ"/>
    <property type="match status" value="1"/>
</dbReference>
<dbReference type="InterPro" id="IPR030400">
    <property type="entry name" value="Sedolisin_dom"/>
</dbReference>
<dbReference type="GO" id="GO:0008240">
    <property type="term" value="F:tripeptidyl-peptidase activity"/>
    <property type="evidence" value="ECO:0007669"/>
    <property type="project" value="TreeGrafter"/>
</dbReference>
<dbReference type="EC" id="3.4.21.62" evidence="8"/>
<comment type="catalytic activity">
    <reaction evidence="7">
        <text>Hydrolysis of proteins with broad specificity for peptide bonds, and a preference for a large uncharged residue in P1. Hydrolyzes peptide amides.</text>
        <dbReference type="EC" id="3.4.21.62"/>
    </reaction>
</comment>
<evidence type="ECO:0000256" key="8">
    <source>
        <dbReference type="ARBA" id="ARBA00023619"/>
    </source>
</evidence>
<dbReference type="CDD" id="cd04056">
    <property type="entry name" value="Peptidases_S53"/>
    <property type="match status" value="1"/>
</dbReference>
<feature type="active site" description="Charge relay system" evidence="9">
    <location>
        <position position="291"/>
    </location>
</feature>
<keyword evidence="6" id="KW-0865">Zymogen</keyword>
<dbReference type="SUPFAM" id="SSF52743">
    <property type="entry name" value="Subtilisin-like"/>
    <property type="match status" value="1"/>
</dbReference>
<keyword evidence="4 9" id="KW-0720">Serine protease</keyword>
<name>F0W0Q2_9STRA</name>
<keyword evidence="10" id="KW-0812">Transmembrane</keyword>
<dbReference type="Gene3D" id="3.40.50.200">
    <property type="entry name" value="Peptidase S8/S53 domain"/>
    <property type="match status" value="1"/>
</dbReference>
<dbReference type="InterPro" id="IPR050819">
    <property type="entry name" value="Tripeptidyl-peptidase_I"/>
</dbReference>
<dbReference type="PROSITE" id="PS51695">
    <property type="entry name" value="SEDOLISIN"/>
    <property type="match status" value="1"/>
</dbReference>
<proteinExistence type="predicted"/>
<dbReference type="GO" id="GO:0004252">
    <property type="term" value="F:serine-type endopeptidase activity"/>
    <property type="evidence" value="ECO:0007669"/>
    <property type="project" value="UniProtKB-UniRule"/>
</dbReference>
<evidence type="ECO:0000259" key="11">
    <source>
        <dbReference type="PROSITE" id="PS51695"/>
    </source>
</evidence>
<reference evidence="12" key="1">
    <citation type="journal article" date="2011" name="PLoS Biol.">
        <title>Gene gain and loss during evolution of obligate parasitism in the white rust pathogen of Arabidopsis thaliana.</title>
        <authorList>
            <person name="Kemen E."/>
            <person name="Gardiner A."/>
            <person name="Schultz-Larsen T."/>
            <person name="Kemen A.C."/>
            <person name="Balmuth A.L."/>
            <person name="Robert-Seilaniantz A."/>
            <person name="Bailey K."/>
            <person name="Holub E."/>
            <person name="Studholme D.J."/>
            <person name="Maclean D."/>
            <person name="Jones J.D."/>
        </authorList>
    </citation>
    <scope>NUCLEOTIDE SEQUENCE</scope>
</reference>
<comment type="cofactor">
    <cofactor evidence="9">
        <name>Ca(2+)</name>
        <dbReference type="ChEBI" id="CHEBI:29108"/>
    </cofactor>
    <text evidence="9">Binds 1 Ca(2+) ion per subunit.</text>
</comment>
<feature type="binding site" evidence="9">
    <location>
        <position position="596"/>
    </location>
    <ligand>
        <name>Ca(2+)</name>
        <dbReference type="ChEBI" id="CHEBI:29108"/>
    </ligand>
</feature>
<dbReference type="InterPro" id="IPR036852">
    <property type="entry name" value="Peptidase_S8/S53_dom_sf"/>
</dbReference>
<reference evidence="12" key="2">
    <citation type="submission" date="2011-02" db="EMBL/GenBank/DDBJ databases">
        <authorList>
            <person name="MacLean D."/>
        </authorList>
    </citation>
    <scope>NUCLEOTIDE SEQUENCE</scope>
</reference>
<evidence type="ECO:0000256" key="2">
    <source>
        <dbReference type="ARBA" id="ARBA00022723"/>
    </source>
</evidence>
<accession>F0W0Q2</accession>
<feature type="binding site" evidence="9">
    <location>
        <position position="569"/>
    </location>
    <ligand>
        <name>Ca(2+)</name>
        <dbReference type="ChEBI" id="CHEBI:29108"/>
    </ligand>
</feature>
<dbReference type="EMBL" id="FR824050">
    <property type="protein sequence ID" value="CCA14626.1"/>
    <property type="molecule type" value="Genomic_DNA"/>
</dbReference>
<dbReference type="AlphaFoldDB" id="F0W0Q2"/>
<keyword evidence="1 9" id="KW-0645">Protease</keyword>
<protein>
    <recommendedName>
        <fullName evidence="8">subtilisin</fullName>
        <ecNumber evidence="8">3.4.21.62</ecNumber>
    </recommendedName>
</protein>
<keyword evidence="2 9" id="KW-0479">Metal-binding</keyword>
<keyword evidence="10" id="KW-1133">Transmembrane helix</keyword>
<evidence type="ECO:0000256" key="10">
    <source>
        <dbReference type="SAM" id="Phobius"/>
    </source>
</evidence>
<evidence type="ECO:0000256" key="4">
    <source>
        <dbReference type="ARBA" id="ARBA00022825"/>
    </source>
</evidence>
<evidence type="ECO:0000256" key="7">
    <source>
        <dbReference type="ARBA" id="ARBA00023529"/>
    </source>
</evidence>
<evidence type="ECO:0000256" key="1">
    <source>
        <dbReference type="ARBA" id="ARBA00022670"/>
    </source>
</evidence>
<sequence length="710" mass="79433">MSSRYSCDISMSITGLYITLLSLTICNALKNAFDHESKLIGSKKFTSDRYLQGEIAPNDTVFYLQIGVRIHEWKALEVALYKYSDPLDASYGQYLTREEVNELAKPHPNALSLLRQWVHNYAQQEPFFSEDSNVFRVLMRVEDVEKLLQTTIHFYQNPNLPNSRSLFRASTRIIVPVNLHPYISYLNINSHPLELKPTSRSSKKSARSRAISTWSPVSVNLNLIHDQYHIPPDLVVRNETNRQGFPAFYDEGYDPKDLELFYRLGLPNETFPKIIHVGSTQSNATLEASLDIQYLTGVARNSTTYAYFMTGSNPYSPEDEPFLEFAQAVLEQDHPPYVISMSYSDDEYHVFAASENYARAFDALLVKMGLRGISVLVASGDDGVSGLYSDFQSPKPRNKCAKAHPQWPASSPYLTTVGGTMMLEPSNISKAHFVPEFFITKEEIVASSQFHAFFTSGGGFSNYYERPQYQANAVQGYLKDHTTQIPHEMNYFNRTSRAYPDISALGVNLSGFVSLKRTRYDGTSASTPVVAAMITLLNDIRLNSGMQPLGFLNPLIYHLHHQAPSAFQDVVIGNNGADGKGRTICEQWFGATTGWDAASGVGTPNFSFISAFIHSLGQKKIFPEHLAETQRVNTFNYLQAIFWVSMIILCLLLVSVSVLLIKRSSSAMYSSLQNPEAMSPLACDSSKSSLSTGEIQSLITDTRAHSEAEC</sequence>
<feature type="binding site" evidence="9">
    <location>
        <position position="594"/>
    </location>
    <ligand>
        <name>Ca(2+)</name>
        <dbReference type="ChEBI" id="CHEBI:29108"/>
    </ligand>
</feature>
<keyword evidence="3 9" id="KW-0378">Hydrolase</keyword>
<dbReference type="GO" id="GO:0006508">
    <property type="term" value="P:proteolysis"/>
    <property type="evidence" value="ECO:0007669"/>
    <property type="project" value="UniProtKB-KW"/>
</dbReference>
<dbReference type="PANTHER" id="PTHR14218">
    <property type="entry name" value="PROTEASE S8 TRIPEPTIDYL PEPTIDASE I CLN2"/>
    <property type="match status" value="1"/>
</dbReference>
<feature type="active site" description="Charge relay system" evidence="9">
    <location>
        <position position="524"/>
    </location>
</feature>
<dbReference type="PROSITE" id="PS00138">
    <property type="entry name" value="SUBTILASE_SER"/>
    <property type="match status" value="1"/>
</dbReference>
<organism evidence="12">
    <name type="scientific">Albugo laibachii Nc14</name>
    <dbReference type="NCBI Taxonomy" id="890382"/>
    <lineage>
        <taxon>Eukaryota</taxon>
        <taxon>Sar</taxon>
        <taxon>Stramenopiles</taxon>
        <taxon>Oomycota</taxon>
        <taxon>Peronosporomycetes</taxon>
        <taxon>Albuginales</taxon>
        <taxon>Albuginaceae</taxon>
        <taxon>Albugo</taxon>
    </lineage>
</organism>
<dbReference type="Pfam" id="PF09286">
    <property type="entry name" value="Pro-kuma_activ"/>
    <property type="match status" value="1"/>
</dbReference>